<evidence type="ECO:0000256" key="7">
    <source>
        <dbReference type="ARBA" id="ARBA00022741"/>
    </source>
</evidence>
<evidence type="ECO:0000256" key="3">
    <source>
        <dbReference type="ARBA" id="ARBA00004496"/>
    </source>
</evidence>
<dbReference type="AlphaFoldDB" id="A0AA41R7R6"/>
<evidence type="ECO:0000256" key="9">
    <source>
        <dbReference type="HAMAP-Rule" id="MF_00060"/>
    </source>
</evidence>
<accession>A0AA41R7R6</accession>
<organism evidence="11 12">
    <name type="scientific">Desulfatitalea alkaliphila</name>
    <dbReference type="NCBI Taxonomy" id="2929485"/>
    <lineage>
        <taxon>Bacteria</taxon>
        <taxon>Pseudomonadati</taxon>
        <taxon>Thermodesulfobacteriota</taxon>
        <taxon>Desulfobacteria</taxon>
        <taxon>Desulfobacterales</taxon>
        <taxon>Desulfosarcinaceae</taxon>
        <taxon>Desulfatitalea</taxon>
    </lineage>
</organism>
<keyword evidence="6 9" id="KW-0479">Metal-binding</keyword>
<dbReference type="SUPFAM" id="SSF64167">
    <property type="entry name" value="SurE-like"/>
    <property type="match status" value="1"/>
</dbReference>
<comment type="subcellular location">
    <subcellularLocation>
        <location evidence="3 9">Cytoplasm</location>
    </subcellularLocation>
</comment>
<dbReference type="GO" id="GO:0046872">
    <property type="term" value="F:metal ion binding"/>
    <property type="evidence" value="ECO:0007669"/>
    <property type="project" value="UniProtKB-UniRule"/>
</dbReference>
<dbReference type="RefSeq" id="WP_246914098.1">
    <property type="nucleotide sequence ID" value="NZ_JALJRB010000033.1"/>
</dbReference>
<dbReference type="GO" id="GO:0008254">
    <property type="term" value="F:3'-nucleotidase activity"/>
    <property type="evidence" value="ECO:0007669"/>
    <property type="project" value="TreeGrafter"/>
</dbReference>
<dbReference type="GO" id="GO:0008253">
    <property type="term" value="F:5'-nucleotidase activity"/>
    <property type="evidence" value="ECO:0007669"/>
    <property type="project" value="UniProtKB-UniRule"/>
</dbReference>
<dbReference type="PANTHER" id="PTHR30457">
    <property type="entry name" value="5'-NUCLEOTIDASE SURE"/>
    <property type="match status" value="1"/>
</dbReference>
<comment type="catalytic activity">
    <reaction evidence="1 9">
        <text>a ribonucleoside 5'-phosphate + H2O = a ribonucleoside + phosphate</text>
        <dbReference type="Rhea" id="RHEA:12484"/>
        <dbReference type="ChEBI" id="CHEBI:15377"/>
        <dbReference type="ChEBI" id="CHEBI:18254"/>
        <dbReference type="ChEBI" id="CHEBI:43474"/>
        <dbReference type="ChEBI" id="CHEBI:58043"/>
        <dbReference type="EC" id="3.1.3.5"/>
    </reaction>
</comment>
<feature type="binding site" evidence="9">
    <location>
        <position position="95"/>
    </location>
    <ligand>
        <name>a divalent metal cation</name>
        <dbReference type="ChEBI" id="CHEBI:60240"/>
    </ligand>
</feature>
<evidence type="ECO:0000256" key="2">
    <source>
        <dbReference type="ARBA" id="ARBA00001946"/>
    </source>
</evidence>
<dbReference type="NCBIfam" id="TIGR00087">
    <property type="entry name" value="surE"/>
    <property type="match status" value="1"/>
</dbReference>
<evidence type="ECO:0000259" key="10">
    <source>
        <dbReference type="Pfam" id="PF01975"/>
    </source>
</evidence>
<dbReference type="InterPro" id="IPR002828">
    <property type="entry name" value="SurE-like_Pase/nucleotidase"/>
</dbReference>
<keyword evidence="8 9" id="KW-0378">Hydrolase</keyword>
<evidence type="ECO:0000256" key="5">
    <source>
        <dbReference type="ARBA" id="ARBA00022490"/>
    </source>
</evidence>
<feature type="domain" description="Survival protein SurE-like phosphatase/nucleotidase" evidence="10">
    <location>
        <begin position="3"/>
        <end position="186"/>
    </location>
</feature>
<dbReference type="PANTHER" id="PTHR30457:SF12">
    <property type="entry name" value="5'_3'-NUCLEOTIDASE SURE"/>
    <property type="match status" value="1"/>
</dbReference>
<comment type="caution">
    <text evidence="11">The sequence shown here is derived from an EMBL/GenBank/DDBJ whole genome shotgun (WGS) entry which is preliminary data.</text>
</comment>
<evidence type="ECO:0000313" key="12">
    <source>
        <dbReference type="Proteomes" id="UP001165427"/>
    </source>
</evidence>
<dbReference type="EC" id="3.1.3.5" evidence="9"/>
<comment type="function">
    <text evidence="9">Nucleotidase that shows phosphatase activity on nucleoside 5'-monophosphates.</text>
</comment>
<comment type="cofactor">
    <cofactor evidence="9">
        <name>a divalent metal cation</name>
        <dbReference type="ChEBI" id="CHEBI:60240"/>
    </cofactor>
    <text evidence="9">Binds 1 divalent metal cation per subunit.</text>
</comment>
<feature type="binding site" evidence="9">
    <location>
        <position position="8"/>
    </location>
    <ligand>
        <name>a divalent metal cation</name>
        <dbReference type="ChEBI" id="CHEBI:60240"/>
    </ligand>
</feature>
<keyword evidence="7 9" id="KW-0547">Nucleotide-binding</keyword>
<gene>
    <name evidence="9 11" type="primary">surE</name>
    <name evidence="11" type="ORF">MRX98_19520</name>
</gene>
<dbReference type="Pfam" id="PF01975">
    <property type="entry name" value="SurE"/>
    <property type="match status" value="1"/>
</dbReference>
<reference evidence="11" key="1">
    <citation type="submission" date="2022-04" db="EMBL/GenBank/DDBJ databases">
        <title>Desulfatitalea alkaliphila sp. nov., a novel anaerobic sulfate-reducing bacterium isolated from terrestrial mud volcano, Taman Peninsula, Russia.</title>
        <authorList>
            <person name="Khomyakova M.A."/>
            <person name="Merkel A.Y."/>
            <person name="Slobodkin A.I."/>
        </authorList>
    </citation>
    <scope>NUCLEOTIDE SEQUENCE</scope>
    <source>
        <strain evidence="11">M08but</strain>
    </source>
</reference>
<name>A0AA41R7R6_9BACT</name>
<dbReference type="Gene3D" id="3.40.1210.10">
    <property type="entry name" value="Survival protein SurE-like phosphatase/nucleotidase"/>
    <property type="match status" value="1"/>
</dbReference>
<evidence type="ECO:0000256" key="6">
    <source>
        <dbReference type="ARBA" id="ARBA00022723"/>
    </source>
</evidence>
<dbReference type="InterPro" id="IPR030048">
    <property type="entry name" value="SurE"/>
</dbReference>
<sequence>MRILLTNDDGIQAPGLWALHRRLSEKHQVVVVAPERERSAVSHGITLHKPLRAYQVDLGDGREGWSVSGTPADCVKLAMVELLDEAPDLVVSGINPGANVGVNLNYSGTVAAAKEAVLYGVPALAVSLQSAEAPPYDDAALFIARLVPRVQERGLPKGVLLNINLPNLPPDRIAGVRVAHQGCDLYDEYFEKRQDPRNRVYYWQGFESIPDYGDAEADGALLENNYITITPVQCDMTDYTLLAEMQDWDFGGG</sequence>
<protein>
    <recommendedName>
        <fullName evidence="9">5'-nucleotidase SurE</fullName>
        <ecNumber evidence="9">3.1.3.5</ecNumber>
    </recommendedName>
    <alternativeName>
        <fullName evidence="9">Nucleoside 5'-monophosphate phosphohydrolase</fullName>
    </alternativeName>
</protein>
<dbReference type="NCBIfam" id="NF001490">
    <property type="entry name" value="PRK00346.1-4"/>
    <property type="match status" value="1"/>
</dbReference>
<dbReference type="InterPro" id="IPR036523">
    <property type="entry name" value="SurE-like_sf"/>
</dbReference>
<dbReference type="GO" id="GO:0000166">
    <property type="term" value="F:nucleotide binding"/>
    <property type="evidence" value="ECO:0007669"/>
    <property type="project" value="UniProtKB-KW"/>
</dbReference>
<dbReference type="EMBL" id="JALJRB010000033">
    <property type="protein sequence ID" value="MCJ8502775.1"/>
    <property type="molecule type" value="Genomic_DNA"/>
</dbReference>
<comment type="cofactor">
    <cofactor evidence="2">
        <name>Mg(2+)</name>
        <dbReference type="ChEBI" id="CHEBI:18420"/>
    </cofactor>
</comment>
<evidence type="ECO:0000256" key="1">
    <source>
        <dbReference type="ARBA" id="ARBA00000815"/>
    </source>
</evidence>
<keyword evidence="5 9" id="KW-0963">Cytoplasm</keyword>
<feature type="binding site" evidence="9">
    <location>
        <position position="9"/>
    </location>
    <ligand>
        <name>a divalent metal cation</name>
        <dbReference type="ChEBI" id="CHEBI:60240"/>
    </ligand>
</feature>
<dbReference type="FunFam" id="3.40.1210.10:FF:000001">
    <property type="entry name" value="5'/3'-nucleotidase SurE"/>
    <property type="match status" value="1"/>
</dbReference>
<feature type="binding site" evidence="9">
    <location>
        <position position="39"/>
    </location>
    <ligand>
        <name>a divalent metal cation</name>
        <dbReference type="ChEBI" id="CHEBI:60240"/>
    </ligand>
</feature>
<keyword evidence="12" id="KW-1185">Reference proteome</keyword>
<dbReference type="Proteomes" id="UP001165427">
    <property type="component" value="Unassembled WGS sequence"/>
</dbReference>
<proteinExistence type="inferred from homology"/>
<evidence type="ECO:0000313" key="11">
    <source>
        <dbReference type="EMBL" id="MCJ8502775.1"/>
    </source>
</evidence>
<dbReference type="GO" id="GO:0005737">
    <property type="term" value="C:cytoplasm"/>
    <property type="evidence" value="ECO:0007669"/>
    <property type="project" value="UniProtKB-SubCell"/>
</dbReference>
<comment type="similarity">
    <text evidence="4 9">Belongs to the SurE nucleotidase family.</text>
</comment>
<evidence type="ECO:0000256" key="4">
    <source>
        <dbReference type="ARBA" id="ARBA00011062"/>
    </source>
</evidence>
<evidence type="ECO:0000256" key="8">
    <source>
        <dbReference type="ARBA" id="ARBA00022801"/>
    </source>
</evidence>
<dbReference type="GO" id="GO:0004309">
    <property type="term" value="F:exopolyphosphatase activity"/>
    <property type="evidence" value="ECO:0007669"/>
    <property type="project" value="TreeGrafter"/>
</dbReference>
<dbReference type="HAMAP" id="MF_00060">
    <property type="entry name" value="SurE"/>
    <property type="match status" value="1"/>
</dbReference>
<dbReference type="NCBIfam" id="NF001492">
    <property type="entry name" value="PRK00346.2-2"/>
    <property type="match status" value="1"/>
</dbReference>